<dbReference type="Proteomes" id="UP000777438">
    <property type="component" value="Unassembled WGS sequence"/>
</dbReference>
<comment type="caution">
    <text evidence="2">The sequence shown here is derived from an EMBL/GenBank/DDBJ whole genome shotgun (WGS) entry which is preliminary data.</text>
</comment>
<reference evidence="2 3" key="1">
    <citation type="journal article" date="2021" name="Nat. Commun.">
        <title>Genetic determinants of endophytism in the Arabidopsis root mycobiome.</title>
        <authorList>
            <person name="Mesny F."/>
            <person name="Miyauchi S."/>
            <person name="Thiergart T."/>
            <person name="Pickel B."/>
            <person name="Atanasova L."/>
            <person name="Karlsson M."/>
            <person name="Huettel B."/>
            <person name="Barry K.W."/>
            <person name="Haridas S."/>
            <person name="Chen C."/>
            <person name="Bauer D."/>
            <person name="Andreopoulos W."/>
            <person name="Pangilinan J."/>
            <person name="LaButti K."/>
            <person name="Riley R."/>
            <person name="Lipzen A."/>
            <person name="Clum A."/>
            <person name="Drula E."/>
            <person name="Henrissat B."/>
            <person name="Kohler A."/>
            <person name="Grigoriev I.V."/>
            <person name="Martin F.M."/>
            <person name="Hacquard S."/>
        </authorList>
    </citation>
    <scope>NUCLEOTIDE SEQUENCE [LARGE SCALE GENOMIC DNA]</scope>
    <source>
        <strain evidence="2 3">MPI-CAGE-CH-0241</strain>
    </source>
</reference>
<evidence type="ECO:0000313" key="3">
    <source>
        <dbReference type="Proteomes" id="UP000777438"/>
    </source>
</evidence>
<sequence length="177" mass="20729">MSRQTITVFRKFPKELFRATNGSVFQARDKSPERSSYDMIAHEGYVKPLALDPTTYRSPNGLRMSPNSPFQQYLISRILKRDDVTVFCVPAGTHLPEDLLLVHELQEVYSLQPAKEMKLSSFDDRVKEFFMQNATVYEKQMWLKAYPKATENLEQPWWKMRKQMAFARRAYPGPAQQ</sequence>
<protein>
    <recommendedName>
        <fullName evidence="1">Tse2 ADP-ribosyltransferase toxin domain-containing protein</fullName>
    </recommendedName>
</protein>
<evidence type="ECO:0000313" key="2">
    <source>
        <dbReference type="EMBL" id="KAH6888523.1"/>
    </source>
</evidence>
<dbReference type="AlphaFoldDB" id="A0A9P9ALC1"/>
<dbReference type="EMBL" id="JAGPYM010000012">
    <property type="protein sequence ID" value="KAH6888523.1"/>
    <property type="molecule type" value="Genomic_DNA"/>
</dbReference>
<dbReference type="Pfam" id="PF18648">
    <property type="entry name" value="ADPRTs_Tse2"/>
    <property type="match status" value="1"/>
</dbReference>
<dbReference type="OrthoDB" id="10266325at2759"/>
<gene>
    <name evidence="2" type="ORF">B0T10DRAFT_488334</name>
</gene>
<evidence type="ECO:0000259" key="1">
    <source>
        <dbReference type="Pfam" id="PF18648"/>
    </source>
</evidence>
<feature type="domain" description="Tse2 ADP-ribosyltransferase toxin" evidence="1">
    <location>
        <begin position="14"/>
        <end position="142"/>
    </location>
</feature>
<dbReference type="InterPro" id="IPR041018">
    <property type="entry name" value="ADPRTs_Tse2"/>
</dbReference>
<name>A0A9P9ALC1_9HYPO</name>
<keyword evidence="3" id="KW-1185">Reference proteome</keyword>
<organism evidence="2 3">
    <name type="scientific">Thelonectria olida</name>
    <dbReference type="NCBI Taxonomy" id="1576542"/>
    <lineage>
        <taxon>Eukaryota</taxon>
        <taxon>Fungi</taxon>
        <taxon>Dikarya</taxon>
        <taxon>Ascomycota</taxon>
        <taxon>Pezizomycotina</taxon>
        <taxon>Sordariomycetes</taxon>
        <taxon>Hypocreomycetidae</taxon>
        <taxon>Hypocreales</taxon>
        <taxon>Nectriaceae</taxon>
        <taxon>Thelonectria</taxon>
    </lineage>
</organism>
<proteinExistence type="predicted"/>
<accession>A0A9P9ALC1</accession>